<organism evidence="5 6">
    <name type="scientific">Aureimonas pseudogalii</name>
    <dbReference type="NCBI Taxonomy" id="1744844"/>
    <lineage>
        <taxon>Bacteria</taxon>
        <taxon>Pseudomonadati</taxon>
        <taxon>Pseudomonadota</taxon>
        <taxon>Alphaproteobacteria</taxon>
        <taxon>Hyphomicrobiales</taxon>
        <taxon>Aurantimonadaceae</taxon>
        <taxon>Aureimonas</taxon>
    </lineage>
</organism>
<protein>
    <submittedName>
        <fullName evidence="5">GntR family transcriptional regulator</fullName>
    </submittedName>
</protein>
<reference evidence="5 6" key="1">
    <citation type="submission" date="2020-08" db="EMBL/GenBank/DDBJ databases">
        <title>Genomic Encyclopedia of Type Strains, Phase IV (KMG-IV): sequencing the most valuable type-strain genomes for metagenomic binning, comparative biology and taxonomic classification.</title>
        <authorList>
            <person name="Goeker M."/>
        </authorList>
    </citation>
    <scope>NUCLEOTIDE SEQUENCE [LARGE SCALE GENOMIC DNA]</scope>
    <source>
        <strain evidence="5 6">DSM 102238</strain>
    </source>
</reference>
<name>A0A7W6MMB1_9HYPH</name>
<evidence type="ECO:0000256" key="1">
    <source>
        <dbReference type="ARBA" id="ARBA00023015"/>
    </source>
</evidence>
<keyword evidence="3" id="KW-0804">Transcription</keyword>
<dbReference type="Gene3D" id="3.40.1410.10">
    <property type="entry name" value="Chorismate lyase-like"/>
    <property type="match status" value="1"/>
</dbReference>
<dbReference type="RefSeq" id="WP_183202535.1">
    <property type="nucleotide sequence ID" value="NZ_JACIEK010000024.1"/>
</dbReference>
<gene>
    <name evidence="5" type="ORF">GGR04_004484</name>
</gene>
<dbReference type="InterPro" id="IPR036390">
    <property type="entry name" value="WH_DNA-bd_sf"/>
</dbReference>
<dbReference type="SMART" id="SM00345">
    <property type="entry name" value="HTH_GNTR"/>
    <property type="match status" value="1"/>
</dbReference>
<feature type="domain" description="HTH gntR-type" evidence="4">
    <location>
        <begin position="8"/>
        <end position="76"/>
    </location>
</feature>
<dbReference type="Pfam" id="PF00392">
    <property type="entry name" value="GntR"/>
    <property type="match status" value="1"/>
</dbReference>
<evidence type="ECO:0000313" key="5">
    <source>
        <dbReference type="EMBL" id="MBB4000604.1"/>
    </source>
</evidence>
<dbReference type="SUPFAM" id="SSF64288">
    <property type="entry name" value="Chorismate lyase-like"/>
    <property type="match status" value="1"/>
</dbReference>
<dbReference type="GO" id="GO:0003677">
    <property type="term" value="F:DNA binding"/>
    <property type="evidence" value="ECO:0007669"/>
    <property type="project" value="UniProtKB-KW"/>
</dbReference>
<proteinExistence type="predicted"/>
<comment type="caution">
    <text evidence="5">The sequence shown here is derived from an EMBL/GenBank/DDBJ whole genome shotgun (WGS) entry which is preliminary data.</text>
</comment>
<accession>A0A7W6MMB1</accession>
<dbReference type="InterPro" id="IPR000524">
    <property type="entry name" value="Tscrpt_reg_HTH_GntR"/>
</dbReference>
<dbReference type="CDD" id="cd07377">
    <property type="entry name" value="WHTH_GntR"/>
    <property type="match status" value="1"/>
</dbReference>
<dbReference type="GO" id="GO:0003700">
    <property type="term" value="F:DNA-binding transcription factor activity"/>
    <property type="evidence" value="ECO:0007669"/>
    <property type="project" value="InterPro"/>
</dbReference>
<dbReference type="GO" id="GO:0045892">
    <property type="term" value="P:negative regulation of DNA-templated transcription"/>
    <property type="evidence" value="ECO:0007669"/>
    <property type="project" value="TreeGrafter"/>
</dbReference>
<dbReference type="EMBL" id="JACIEK010000024">
    <property type="protein sequence ID" value="MBB4000604.1"/>
    <property type="molecule type" value="Genomic_DNA"/>
</dbReference>
<keyword evidence="1" id="KW-0805">Transcription regulation</keyword>
<keyword evidence="6" id="KW-1185">Reference proteome</keyword>
<dbReference type="InterPro" id="IPR028978">
    <property type="entry name" value="Chorismate_lyase_/UTRA_dom_sf"/>
</dbReference>
<evidence type="ECO:0000256" key="2">
    <source>
        <dbReference type="ARBA" id="ARBA00023125"/>
    </source>
</evidence>
<keyword evidence="2" id="KW-0238">DNA-binding</keyword>
<dbReference type="AlphaFoldDB" id="A0A7W6MMB1"/>
<dbReference type="SMART" id="SM00866">
    <property type="entry name" value="UTRA"/>
    <property type="match status" value="1"/>
</dbReference>
<dbReference type="Proteomes" id="UP000542776">
    <property type="component" value="Unassembled WGS sequence"/>
</dbReference>
<dbReference type="InterPro" id="IPR036388">
    <property type="entry name" value="WH-like_DNA-bd_sf"/>
</dbReference>
<dbReference type="PANTHER" id="PTHR44846:SF1">
    <property type="entry name" value="MANNOSYL-D-GLYCERATE TRANSPORT_METABOLISM SYSTEM REPRESSOR MNGR-RELATED"/>
    <property type="match status" value="1"/>
</dbReference>
<dbReference type="SUPFAM" id="SSF46785">
    <property type="entry name" value="Winged helix' DNA-binding domain"/>
    <property type="match status" value="1"/>
</dbReference>
<dbReference type="Gene3D" id="1.10.10.10">
    <property type="entry name" value="Winged helix-like DNA-binding domain superfamily/Winged helix DNA-binding domain"/>
    <property type="match status" value="1"/>
</dbReference>
<sequence length="234" mass="26417">MRQVRGSLPVYLQLTETLVRDIAAGRLVEGEKLPPERDMAGQMGTSIGTLRKALAELQIRGLLERVQGSGNYVRAVRDPKSLYAMFRLELIAGGGLPTAEVLQVDRHDKPDDISAYGPSAWGHRIRRLRRLSGRAMAVEEIWLDGSYVETIGRGELSESLYLFYRMRLGLFIEKVEDQIGLRTVPDWKPSAFEPAVGSSSCHIFRKSWTAEGVIAEVSHTWYDHNVARYVSRFR</sequence>
<dbReference type="PANTHER" id="PTHR44846">
    <property type="entry name" value="MANNOSYL-D-GLYCERATE TRANSPORT/METABOLISM SYSTEM REPRESSOR MNGR-RELATED"/>
    <property type="match status" value="1"/>
</dbReference>
<evidence type="ECO:0000259" key="4">
    <source>
        <dbReference type="PROSITE" id="PS50949"/>
    </source>
</evidence>
<dbReference type="PROSITE" id="PS50949">
    <property type="entry name" value="HTH_GNTR"/>
    <property type="match status" value="1"/>
</dbReference>
<dbReference type="InterPro" id="IPR011663">
    <property type="entry name" value="UTRA"/>
</dbReference>
<evidence type="ECO:0000313" key="6">
    <source>
        <dbReference type="Proteomes" id="UP000542776"/>
    </source>
</evidence>
<dbReference type="Pfam" id="PF07702">
    <property type="entry name" value="UTRA"/>
    <property type="match status" value="1"/>
</dbReference>
<evidence type="ECO:0000256" key="3">
    <source>
        <dbReference type="ARBA" id="ARBA00023163"/>
    </source>
</evidence>
<dbReference type="InterPro" id="IPR050679">
    <property type="entry name" value="Bact_HTH_transcr_reg"/>
</dbReference>